<accession>A0ABV5W2Q0</accession>
<gene>
    <name evidence="1" type="ORF">ACFFNY_25000</name>
</gene>
<proteinExistence type="predicted"/>
<evidence type="ECO:0000313" key="1">
    <source>
        <dbReference type="EMBL" id="MFB9754844.1"/>
    </source>
</evidence>
<dbReference type="RefSeq" id="WP_344909798.1">
    <property type="nucleotide sequence ID" value="NZ_BAAAYO010000008.1"/>
</dbReference>
<organism evidence="1 2">
    <name type="scientific">Paenibacillus hodogayensis</name>
    <dbReference type="NCBI Taxonomy" id="279208"/>
    <lineage>
        <taxon>Bacteria</taxon>
        <taxon>Bacillati</taxon>
        <taxon>Bacillota</taxon>
        <taxon>Bacilli</taxon>
        <taxon>Bacillales</taxon>
        <taxon>Paenibacillaceae</taxon>
        <taxon>Paenibacillus</taxon>
    </lineage>
</organism>
<dbReference type="Proteomes" id="UP001589619">
    <property type="component" value="Unassembled WGS sequence"/>
</dbReference>
<dbReference type="EMBL" id="JBHMAG010000016">
    <property type="protein sequence ID" value="MFB9754844.1"/>
    <property type="molecule type" value="Genomic_DNA"/>
</dbReference>
<evidence type="ECO:0000313" key="2">
    <source>
        <dbReference type="Proteomes" id="UP001589619"/>
    </source>
</evidence>
<comment type="caution">
    <text evidence="1">The sequence shown here is derived from an EMBL/GenBank/DDBJ whole genome shotgun (WGS) entry which is preliminary data.</text>
</comment>
<protein>
    <submittedName>
        <fullName evidence="1">Uncharacterized protein</fullName>
    </submittedName>
</protein>
<name>A0ABV5W2Q0_9BACL</name>
<reference evidence="1 2" key="1">
    <citation type="submission" date="2024-09" db="EMBL/GenBank/DDBJ databases">
        <authorList>
            <person name="Sun Q."/>
            <person name="Mori K."/>
        </authorList>
    </citation>
    <scope>NUCLEOTIDE SEQUENCE [LARGE SCALE GENOMIC DNA]</scope>
    <source>
        <strain evidence="1 2">JCM 12520</strain>
    </source>
</reference>
<sequence length="82" mass="9183">MNSRMSLAAAGSSSRCLDCRQIGSSWKSWDKPAFPTTVDFRTALFDGPFVEIGYSVVTMCQSVYEGVRKRMRDTAHQIARTD</sequence>
<keyword evidence="2" id="KW-1185">Reference proteome</keyword>